<gene>
    <name evidence="7" type="ORF">DY252_13290</name>
</gene>
<evidence type="ECO:0000256" key="6">
    <source>
        <dbReference type="SAM" id="Phobius"/>
    </source>
</evidence>
<feature type="transmembrane region" description="Helical" evidence="6">
    <location>
        <begin position="75"/>
        <end position="92"/>
    </location>
</feature>
<sequence length="221" mass="23454">MENIQTYLPGLLAVFAAISVAFMSPGPNFLGIVSSAVKHRSNGVFVGLGISFGTAVWAFFASTGVTAILMAYDNAAFVLGILGGVYLSWLGFKSLRDARTSKTMTIAQEGEAVSSKPFASLQKGMLIQLTNPKTAMFWLAVAPLAISPQTPWSIIAMLVLGCFTIAVVWHVLLALMFSSGPARSGYLRLKPIISVIFGILFIGLGLKLVYGSVIALMKATV</sequence>
<protein>
    <submittedName>
        <fullName evidence="7">LysE family translocator</fullName>
    </submittedName>
</protein>
<keyword evidence="2" id="KW-1003">Cell membrane</keyword>
<reference evidence="7 8" key="1">
    <citation type="submission" date="2018-08" db="EMBL/GenBank/DDBJ databases">
        <title>Complete genome sequence of type strain Thalassospira indica MCCC 1A01103T, isolated from isolated from deep seawater of the Indian Ocean.</title>
        <authorList>
            <person name="Liu Y."/>
        </authorList>
    </citation>
    <scope>NUCLEOTIDE SEQUENCE [LARGE SCALE GENOMIC DNA]</scope>
    <source>
        <strain evidence="7 8">PB8BT</strain>
    </source>
</reference>
<name>A0ABM6Y356_9PROT</name>
<keyword evidence="8" id="KW-1185">Reference proteome</keyword>
<feature type="transmembrane region" description="Helical" evidence="6">
    <location>
        <begin position="189"/>
        <end position="210"/>
    </location>
</feature>
<evidence type="ECO:0000256" key="5">
    <source>
        <dbReference type="ARBA" id="ARBA00023136"/>
    </source>
</evidence>
<keyword evidence="3 6" id="KW-0812">Transmembrane</keyword>
<evidence type="ECO:0000313" key="7">
    <source>
        <dbReference type="EMBL" id="AXO15093.1"/>
    </source>
</evidence>
<feature type="transmembrane region" description="Helical" evidence="6">
    <location>
        <begin position="44"/>
        <end position="69"/>
    </location>
</feature>
<evidence type="ECO:0000256" key="4">
    <source>
        <dbReference type="ARBA" id="ARBA00022989"/>
    </source>
</evidence>
<dbReference type="PANTHER" id="PTHR30086:SF20">
    <property type="entry name" value="ARGININE EXPORTER PROTEIN ARGO-RELATED"/>
    <property type="match status" value="1"/>
</dbReference>
<dbReference type="InterPro" id="IPR001123">
    <property type="entry name" value="LeuE-type"/>
</dbReference>
<comment type="subcellular location">
    <subcellularLocation>
        <location evidence="1">Cell membrane</location>
        <topology evidence="1">Multi-pass membrane protein</topology>
    </subcellularLocation>
</comment>
<feature type="transmembrane region" description="Helical" evidence="6">
    <location>
        <begin position="152"/>
        <end position="177"/>
    </location>
</feature>
<dbReference type="Proteomes" id="UP000256971">
    <property type="component" value="Chromosome"/>
</dbReference>
<keyword evidence="4 6" id="KW-1133">Transmembrane helix</keyword>
<dbReference type="RefSeq" id="WP_064789112.1">
    <property type="nucleotide sequence ID" value="NZ_CP031555.1"/>
</dbReference>
<proteinExistence type="predicted"/>
<evidence type="ECO:0000256" key="3">
    <source>
        <dbReference type="ARBA" id="ARBA00022692"/>
    </source>
</evidence>
<keyword evidence="5 6" id="KW-0472">Membrane</keyword>
<evidence type="ECO:0000256" key="1">
    <source>
        <dbReference type="ARBA" id="ARBA00004651"/>
    </source>
</evidence>
<evidence type="ECO:0000313" key="8">
    <source>
        <dbReference type="Proteomes" id="UP000256971"/>
    </source>
</evidence>
<accession>A0ABM6Y356</accession>
<dbReference type="Pfam" id="PF01810">
    <property type="entry name" value="LysE"/>
    <property type="match status" value="1"/>
</dbReference>
<dbReference type="PANTHER" id="PTHR30086">
    <property type="entry name" value="ARGININE EXPORTER PROTEIN ARGO"/>
    <property type="match status" value="1"/>
</dbReference>
<feature type="transmembrane region" description="Helical" evidence="6">
    <location>
        <begin position="6"/>
        <end position="23"/>
    </location>
</feature>
<dbReference type="EMBL" id="CP031555">
    <property type="protein sequence ID" value="AXO15093.1"/>
    <property type="molecule type" value="Genomic_DNA"/>
</dbReference>
<evidence type="ECO:0000256" key="2">
    <source>
        <dbReference type="ARBA" id="ARBA00022475"/>
    </source>
</evidence>
<organism evidence="7 8">
    <name type="scientific">Thalassospira indica</name>
    <dbReference type="NCBI Taxonomy" id="1891279"/>
    <lineage>
        <taxon>Bacteria</taxon>
        <taxon>Pseudomonadati</taxon>
        <taxon>Pseudomonadota</taxon>
        <taxon>Alphaproteobacteria</taxon>
        <taxon>Rhodospirillales</taxon>
        <taxon>Thalassospiraceae</taxon>
        <taxon>Thalassospira</taxon>
    </lineage>
</organism>